<dbReference type="PROSITE" id="PS51257">
    <property type="entry name" value="PROKAR_LIPOPROTEIN"/>
    <property type="match status" value="1"/>
</dbReference>
<comment type="caution">
    <text evidence="2">The sequence shown here is derived from an EMBL/GenBank/DDBJ whole genome shotgun (WGS) entry which is preliminary data.</text>
</comment>
<dbReference type="EMBL" id="JBHTLP010000002">
    <property type="protein sequence ID" value="MFD1140392.1"/>
    <property type="molecule type" value="Genomic_DNA"/>
</dbReference>
<evidence type="ECO:0000259" key="1">
    <source>
        <dbReference type="Pfam" id="PF13648"/>
    </source>
</evidence>
<sequence>MKRSLQITILFLGIIGLFAGCSEKLDPKPITYSQLLTGTEKKTWRLVTFEVIDQKERSGVIPVQNAINPCRADDQYVFYADGGHKFEYQNGSTKCTANEGDLLFEDSWALTNGNATLEFVIPIFEDAVLPYTIKNLTENSMTVEIYFDKIYADPIDVSYRFTFNSNTR</sequence>
<reference evidence="3" key="1">
    <citation type="journal article" date="2019" name="Int. J. Syst. Evol. Microbiol.">
        <title>The Global Catalogue of Microorganisms (GCM) 10K type strain sequencing project: providing services to taxonomists for standard genome sequencing and annotation.</title>
        <authorList>
            <consortium name="The Broad Institute Genomics Platform"/>
            <consortium name="The Broad Institute Genome Sequencing Center for Infectious Disease"/>
            <person name="Wu L."/>
            <person name="Ma J."/>
        </authorList>
    </citation>
    <scope>NUCLEOTIDE SEQUENCE [LARGE SCALE GENOMIC DNA]</scope>
    <source>
        <strain evidence="3">CCUG 55608</strain>
    </source>
</reference>
<protein>
    <submittedName>
        <fullName evidence="2">Lipocalin family protein</fullName>
    </submittedName>
</protein>
<evidence type="ECO:0000313" key="2">
    <source>
        <dbReference type="EMBL" id="MFD1140392.1"/>
    </source>
</evidence>
<dbReference type="RefSeq" id="WP_265989530.1">
    <property type="nucleotide sequence ID" value="NZ_CP110973.1"/>
</dbReference>
<dbReference type="InterPro" id="IPR024311">
    <property type="entry name" value="Lipocalin-like"/>
</dbReference>
<accession>A0ABW3Q5L1</accession>
<dbReference type="Proteomes" id="UP001597116">
    <property type="component" value="Unassembled WGS sequence"/>
</dbReference>
<feature type="domain" description="Lipocalin-like" evidence="1">
    <location>
        <begin position="42"/>
        <end position="142"/>
    </location>
</feature>
<evidence type="ECO:0000313" key="3">
    <source>
        <dbReference type="Proteomes" id="UP001597116"/>
    </source>
</evidence>
<dbReference type="Pfam" id="PF13648">
    <property type="entry name" value="Lipocalin_4"/>
    <property type="match status" value="1"/>
</dbReference>
<proteinExistence type="predicted"/>
<organism evidence="2 3">
    <name type="scientific">Larkinella insperata</name>
    <dbReference type="NCBI Taxonomy" id="332158"/>
    <lineage>
        <taxon>Bacteria</taxon>
        <taxon>Pseudomonadati</taxon>
        <taxon>Bacteroidota</taxon>
        <taxon>Cytophagia</taxon>
        <taxon>Cytophagales</taxon>
        <taxon>Spirosomataceae</taxon>
        <taxon>Larkinella</taxon>
    </lineage>
</organism>
<gene>
    <name evidence="2" type="ORF">ACFQ4C_04700</name>
</gene>
<keyword evidence="3" id="KW-1185">Reference proteome</keyword>
<name>A0ABW3Q5L1_9BACT</name>